<evidence type="ECO:0000256" key="2">
    <source>
        <dbReference type="ARBA" id="ARBA00022692"/>
    </source>
</evidence>
<accession>A0ABV0PH66</accession>
<dbReference type="SMART" id="SM00089">
    <property type="entry name" value="PKD"/>
    <property type="match status" value="1"/>
</dbReference>
<comment type="caution">
    <text evidence="7">The sequence shown here is derived from an EMBL/GenBank/DDBJ whole genome shotgun (WGS) entry which is preliminary data.</text>
</comment>
<keyword evidence="3" id="KW-0677">Repeat</keyword>
<sequence>MSVTSDVFPIVVQRAVKLSRLVHQASVLRNRTLTIRCRVNVGTNLTFMWSFGDGTTRPGLSTTHHVFHRLGEFIVKVTASNLISSASLSSHVFVVDRPCQPPPVKNMGPLKRQVIGSVVYSNYTVSFQVKPSPPVAFIQGGTNVFIGKKSSNMVTLDGQKSYDPDFPENLLSSCFDQEIPTSSPVLKFPTSLLKPKFDQFQFTLTVRSGEHMPRSDPSHTPVLDQDTRLLSDHMSFSGVSSEFPTESSAAWKDAFPLMEWDHVAGQPGYCTREETSSTTSASPPVTPVMTIKMSMADNIFILNELLQITNQESSTTQYILHRNQVNYHNFSISQQLLQQAIQVTVVLTPPSSKPFPIMLLFR</sequence>
<organism evidence="7 8">
    <name type="scientific">Goodea atripinnis</name>
    <dbReference type="NCBI Taxonomy" id="208336"/>
    <lineage>
        <taxon>Eukaryota</taxon>
        <taxon>Metazoa</taxon>
        <taxon>Chordata</taxon>
        <taxon>Craniata</taxon>
        <taxon>Vertebrata</taxon>
        <taxon>Euteleostomi</taxon>
        <taxon>Actinopterygii</taxon>
        <taxon>Neopterygii</taxon>
        <taxon>Teleostei</taxon>
        <taxon>Neoteleostei</taxon>
        <taxon>Acanthomorphata</taxon>
        <taxon>Ovalentaria</taxon>
        <taxon>Atherinomorphae</taxon>
        <taxon>Cyprinodontiformes</taxon>
        <taxon>Goodeidae</taxon>
        <taxon>Goodea</taxon>
    </lineage>
</organism>
<keyword evidence="4" id="KW-1133">Transmembrane helix</keyword>
<evidence type="ECO:0000256" key="4">
    <source>
        <dbReference type="ARBA" id="ARBA00022989"/>
    </source>
</evidence>
<evidence type="ECO:0000259" key="6">
    <source>
        <dbReference type="PROSITE" id="PS50093"/>
    </source>
</evidence>
<dbReference type="Pfam" id="PF02010">
    <property type="entry name" value="REJ"/>
    <property type="match status" value="1"/>
</dbReference>
<comment type="subcellular location">
    <subcellularLocation>
        <location evidence="1">Membrane</location>
        <topology evidence="1">Multi-pass membrane protein</topology>
    </subcellularLocation>
</comment>
<keyword evidence="2" id="KW-0812">Transmembrane</keyword>
<dbReference type="InterPro" id="IPR000601">
    <property type="entry name" value="PKD_dom"/>
</dbReference>
<dbReference type="PROSITE" id="PS50093">
    <property type="entry name" value="PKD"/>
    <property type="match status" value="1"/>
</dbReference>
<protein>
    <recommendedName>
        <fullName evidence="6">PKD domain-containing protein</fullName>
    </recommendedName>
</protein>
<keyword evidence="8" id="KW-1185">Reference proteome</keyword>
<reference evidence="7 8" key="1">
    <citation type="submission" date="2021-06" db="EMBL/GenBank/DDBJ databases">
        <authorList>
            <person name="Palmer J.M."/>
        </authorList>
    </citation>
    <scope>NUCLEOTIDE SEQUENCE [LARGE SCALE GENOMIC DNA]</scope>
    <source>
        <strain evidence="7 8">GA_2019</strain>
        <tissue evidence="7">Muscle</tissue>
    </source>
</reference>
<dbReference type="SUPFAM" id="SSF49299">
    <property type="entry name" value="PKD domain"/>
    <property type="match status" value="1"/>
</dbReference>
<dbReference type="PANTHER" id="PTHR46730">
    <property type="entry name" value="POLYCYSTIN-1"/>
    <property type="match status" value="1"/>
</dbReference>
<dbReference type="InterPro" id="IPR022409">
    <property type="entry name" value="PKD/Chitinase_dom"/>
</dbReference>
<evidence type="ECO:0000256" key="1">
    <source>
        <dbReference type="ARBA" id="ARBA00004141"/>
    </source>
</evidence>
<evidence type="ECO:0000256" key="5">
    <source>
        <dbReference type="ARBA" id="ARBA00023136"/>
    </source>
</evidence>
<dbReference type="Pfam" id="PF00801">
    <property type="entry name" value="PKD"/>
    <property type="match status" value="1"/>
</dbReference>
<keyword evidence="5" id="KW-0472">Membrane</keyword>
<proteinExistence type="predicted"/>
<dbReference type="InterPro" id="IPR013783">
    <property type="entry name" value="Ig-like_fold"/>
</dbReference>
<evidence type="ECO:0000256" key="3">
    <source>
        <dbReference type="ARBA" id="ARBA00022737"/>
    </source>
</evidence>
<evidence type="ECO:0000313" key="7">
    <source>
        <dbReference type="EMBL" id="MEQ2182727.1"/>
    </source>
</evidence>
<dbReference type="Proteomes" id="UP001476798">
    <property type="component" value="Unassembled WGS sequence"/>
</dbReference>
<dbReference type="InterPro" id="IPR002859">
    <property type="entry name" value="PKD/REJ-like"/>
</dbReference>
<dbReference type="EMBL" id="JAHRIO010072905">
    <property type="protein sequence ID" value="MEQ2182727.1"/>
    <property type="molecule type" value="Genomic_DNA"/>
</dbReference>
<name>A0ABV0PH66_9TELE</name>
<feature type="domain" description="PKD" evidence="6">
    <location>
        <begin position="42"/>
        <end position="94"/>
    </location>
</feature>
<gene>
    <name evidence="7" type="ORF">GOODEAATRI_025234</name>
</gene>
<evidence type="ECO:0000313" key="8">
    <source>
        <dbReference type="Proteomes" id="UP001476798"/>
    </source>
</evidence>
<dbReference type="PANTHER" id="PTHR46730:SF4">
    <property type="entry name" value="POLYCYSTIC KIDNEY DISEASE PROTEIN 1-LIKE 1"/>
    <property type="match status" value="1"/>
</dbReference>
<dbReference type="Gene3D" id="2.60.40.10">
    <property type="entry name" value="Immunoglobulins"/>
    <property type="match status" value="1"/>
</dbReference>
<dbReference type="CDD" id="cd00146">
    <property type="entry name" value="PKD"/>
    <property type="match status" value="1"/>
</dbReference>
<dbReference type="InterPro" id="IPR035986">
    <property type="entry name" value="PKD_dom_sf"/>
</dbReference>